<organism evidence="6 7">
    <name type="scientific">Acetivibrio thermocellus AD2</name>
    <dbReference type="NCBI Taxonomy" id="1138384"/>
    <lineage>
        <taxon>Bacteria</taxon>
        <taxon>Bacillati</taxon>
        <taxon>Bacillota</taxon>
        <taxon>Clostridia</taxon>
        <taxon>Eubacteriales</taxon>
        <taxon>Oscillospiraceae</taxon>
        <taxon>Acetivibrio</taxon>
    </lineage>
</organism>
<dbReference type="RefSeq" id="WP_003516549.1">
    <property type="nucleotide sequence ID" value="NZ_CP013828.1"/>
</dbReference>
<keyword evidence="3" id="KW-0862">Zinc</keyword>
<dbReference type="InterPro" id="IPR037187">
    <property type="entry name" value="DnaK_N"/>
</dbReference>
<dbReference type="GO" id="GO:0008270">
    <property type="term" value="F:zinc ion binding"/>
    <property type="evidence" value="ECO:0007669"/>
    <property type="project" value="UniProtKB-KW"/>
</dbReference>
<protein>
    <submittedName>
        <fullName evidence="6">TraR/DksA family transcriptional regulator</fullName>
    </submittedName>
</protein>
<proteinExistence type="predicted"/>
<dbReference type="PROSITE" id="PS51128">
    <property type="entry name" value="ZF_DKSA_2"/>
    <property type="match status" value="1"/>
</dbReference>
<dbReference type="SUPFAM" id="SSF57716">
    <property type="entry name" value="Glucocorticoid receptor-like (DNA-binding domain)"/>
    <property type="match status" value="1"/>
</dbReference>
<name>A0AB36TG57_ACETH</name>
<dbReference type="NCBIfam" id="TIGR02890">
    <property type="entry name" value="bacill_yteA"/>
    <property type="match status" value="1"/>
</dbReference>
<reference evidence="6 7" key="1">
    <citation type="submission" date="2017-09" db="EMBL/GenBank/DDBJ databases">
        <title>Evaluation of Pacific Biosciences Sequencing Technology to Finishing C. thermocellum Genome Sequences.</title>
        <authorList>
            <person name="Brown S."/>
        </authorList>
    </citation>
    <scope>NUCLEOTIDE SEQUENCE [LARGE SCALE GENOMIC DNA]</scope>
    <source>
        <strain evidence="6 7">AD2</strain>
    </source>
</reference>
<dbReference type="PANTHER" id="PTHR33823">
    <property type="entry name" value="RNA POLYMERASE-BINDING TRANSCRIPTION FACTOR DKSA-RELATED"/>
    <property type="match status" value="1"/>
</dbReference>
<evidence type="ECO:0000259" key="5">
    <source>
        <dbReference type="Pfam" id="PF01258"/>
    </source>
</evidence>
<evidence type="ECO:0000313" key="7">
    <source>
        <dbReference type="Proteomes" id="UP000223596"/>
    </source>
</evidence>
<dbReference type="Pfam" id="PF01258">
    <property type="entry name" value="zf-dskA_traR"/>
    <property type="match status" value="1"/>
</dbReference>
<evidence type="ECO:0000256" key="4">
    <source>
        <dbReference type="PROSITE-ProRule" id="PRU00510"/>
    </source>
</evidence>
<keyword evidence="1" id="KW-0479">Metal-binding</keyword>
<dbReference type="GeneID" id="35805218"/>
<evidence type="ECO:0000313" key="6">
    <source>
        <dbReference type="EMBL" id="PFH02882.1"/>
    </source>
</evidence>
<dbReference type="InterPro" id="IPR014240">
    <property type="entry name" value="YteA"/>
</dbReference>
<sequence length="212" mass="24686">MDDSKKEFFRQLLVEEKKNIERTINLMEEHGISKQNVESADELSGYDNHPAELGTQLFQTELNNALKVHEERLLEDINEALTKMDKGSFGKCELCGKEIDEERLEALPYTRLCIDCENAKESSDVNLDRQRPVEELIWDAPFGRKYLNKQEDDENEGMDQFNDLVKYGSSDTPQDMGGYYDFDEYYTNELDKQGIVDIMDNISNEEYKKQLP</sequence>
<evidence type="ECO:0000256" key="2">
    <source>
        <dbReference type="ARBA" id="ARBA00022771"/>
    </source>
</evidence>
<feature type="zinc finger region" description="dksA C4-type" evidence="4">
    <location>
        <begin position="92"/>
        <end position="116"/>
    </location>
</feature>
<dbReference type="SUPFAM" id="SSF109635">
    <property type="entry name" value="DnaK suppressor protein DksA, alpha-hairpin domain"/>
    <property type="match status" value="1"/>
</dbReference>
<dbReference type="Gene3D" id="1.20.120.910">
    <property type="entry name" value="DksA, coiled-coil domain"/>
    <property type="match status" value="1"/>
</dbReference>
<evidence type="ECO:0000256" key="3">
    <source>
        <dbReference type="ARBA" id="ARBA00022833"/>
    </source>
</evidence>
<dbReference type="EMBL" id="PDBW01000001">
    <property type="protein sequence ID" value="PFH02882.1"/>
    <property type="molecule type" value="Genomic_DNA"/>
</dbReference>
<dbReference type="PANTHER" id="PTHR33823:SF4">
    <property type="entry name" value="GENERAL STRESS PROTEIN 16O"/>
    <property type="match status" value="1"/>
</dbReference>
<dbReference type="InterPro" id="IPR020458">
    <property type="entry name" value="Znf_DskA_TraR_CS"/>
</dbReference>
<keyword evidence="2" id="KW-0863">Zinc-finger</keyword>
<dbReference type="InterPro" id="IPR000962">
    <property type="entry name" value="Znf_DskA_TraR"/>
</dbReference>
<evidence type="ECO:0000256" key="1">
    <source>
        <dbReference type="ARBA" id="ARBA00022723"/>
    </source>
</evidence>
<dbReference type="Proteomes" id="UP000223596">
    <property type="component" value="Unassembled WGS sequence"/>
</dbReference>
<comment type="caution">
    <text evidence="6">The sequence shown here is derived from an EMBL/GenBank/DDBJ whole genome shotgun (WGS) entry which is preliminary data.</text>
</comment>
<feature type="domain" description="Zinc finger DksA/TraR C4-type" evidence="5">
    <location>
        <begin position="87"/>
        <end position="121"/>
    </location>
</feature>
<dbReference type="PROSITE" id="PS01102">
    <property type="entry name" value="ZF_DKSA_1"/>
    <property type="match status" value="1"/>
</dbReference>
<dbReference type="AlphaFoldDB" id="A0AB36TG57"/>
<accession>A0AB36TG57</accession>
<gene>
    <name evidence="6" type="ORF">M972_111674</name>
</gene>